<accession>S5ZNQ2</accession>
<protein>
    <recommendedName>
        <fullName evidence="1">Metallo-beta-lactamase domain-containing protein</fullName>
    </recommendedName>
</protein>
<gene>
    <name evidence="2" type="ORF">N186_09225</name>
</gene>
<dbReference type="KEGG" id="thb:N186_09225"/>
<evidence type="ECO:0000313" key="3">
    <source>
        <dbReference type="Proteomes" id="UP000015543"/>
    </source>
</evidence>
<dbReference type="PATRIC" id="fig|1365176.7.peg.1829"/>
<keyword evidence="3" id="KW-1185">Reference proteome</keyword>
<dbReference type="EMBL" id="CP006646">
    <property type="protein sequence ID" value="AGT36181.1"/>
    <property type="molecule type" value="Genomic_DNA"/>
</dbReference>
<dbReference type="PANTHER" id="PTHR43694:SF1">
    <property type="entry name" value="RIBONUCLEASE J"/>
    <property type="match status" value="1"/>
</dbReference>
<dbReference type="InterPro" id="IPR036866">
    <property type="entry name" value="RibonucZ/Hydroxyglut_hydro"/>
</dbReference>
<dbReference type="SUPFAM" id="SSF56281">
    <property type="entry name" value="Metallo-hydrolase/oxidoreductase"/>
    <property type="match status" value="1"/>
</dbReference>
<dbReference type="InterPro" id="IPR001279">
    <property type="entry name" value="Metallo-B-lactamas"/>
</dbReference>
<dbReference type="Gene3D" id="3.60.15.10">
    <property type="entry name" value="Ribonuclease Z/Hydroxyacylglutathione hydrolase-like"/>
    <property type="match status" value="1"/>
</dbReference>
<dbReference type="SMART" id="SM00849">
    <property type="entry name" value="Lactamase_B"/>
    <property type="match status" value="1"/>
</dbReference>
<proteinExistence type="predicted"/>
<dbReference type="GeneID" id="16574487"/>
<dbReference type="eggNOG" id="arCOG00547">
    <property type="taxonomic scope" value="Archaea"/>
</dbReference>
<dbReference type="Pfam" id="PF00753">
    <property type="entry name" value="Lactamase_B"/>
    <property type="match status" value="1"/>
</dbReference>
<evidence type="ECO:0000313" key="2">
    <source>
        <dbReference type="EMBL" id="AGT36181.1"/>
    </source>
</evidence>
<dbReference type="Proteomes" id="UP000015543">
    <property type="component" value="Chromosome"/>
</dbReference>
<dbReference type="RefSeq" id="WP_020963488.1">
    <property type="nucleotide sequence ID" value="NC_022093.1"/>
</dbReference>
<name>S5ZNQ2_9CREN</name>
<dbReference type="PANTHER" id="PTHR43694">
    <property type="entry name" value="RIBONUCLEASE J"/>
    <property type="match status" value="1"/>
</dbReference>
<organism evidence="2 3">
    <name type="scientific">Thermofilum adornatum</name>
    <dbReference type="NCBI Taxonomy" id="1365176"/>
    <lineage>
        <taxon>Archaea</taxon>
        <taxon>Thermoproteota</taxon>
        <taxon>Thermoprotei</taxon>
        <taxon>Thermofilales</taxon>
        <taxon>Thermofilaceae</taxon>
        <taxon>Thermofilum</taxon>
    </lineage>
</organism>
<dbReference type="OrthoDB" id="40950at2157"/>
<sequence length="416" mass="47661">MVQVEVLQGDSEIGGNCIRIRDRDRVLVFDQGLRFKWLKKLYGYRLRPAGPDELREVGVLPSRDELAEAEALYITHFHFDHLGLLGDLPDELVIKVPSVEALMLISEWYENSPDWTAYVPPRYAAKIEESEHRVVDKRGVMALRVPHSSYPSVAYLYFGSDENILYTGDFRFDKLQGTAQLYPHTLFDYFEENPDIRIDKLIVEGTNFGRPVWPLSWEDSLPLLKKILSSRVPLFIALHRLEFDLFMALYALLRETGRRGIIASKKLLDVVELWTSHLNLETEGIFRAPTLAEKPSLVELAGYDDLRNPSAYTVIADLFEVVDFARGAAREIELQGGIAILMISEHEAEEGVEEAVALGWLRRLGLQSYRLRVSGHYYPHEFARLVGLVKPREIVPVHTEEPELMLRVFGKVSQRE</sequence>
<feature type="domain" description="Metallo-beta-lactamase" evidence="1">
    <location>
        <begin position="14"/>
        <end position="210"/>
    </location>
</feature>
<dbReference type="AlphaFoldDB" id="S5ZNQ2"/>
<evidence type="ECO:0000259" key="1">
    <source>
        <dbReference type="SMART" id="SM00849"/>
    </source>
</evidence>
<dbReference type="HOGENOM" id="CLU_661606_0_0_2"/>
<reference evidence="2 3" key="1">
    <citation type="journal article" date="2013" name="Genome Announc.">
        <title>Complete Genomic Sequence of 'Thermofilum adornatus' Strain 1910bT, a Hyperthermophilic Anaerobic Organotrophic Crenarchaeon.</title>
        <authorList>
            <person name="Dominova I.N."/>
            <person name="Kublanov I.V."/>
            <person name="Podosokorskaya O.A."/>
            <person name="Derbikova K.S."/>
            <person name="Patrushev M.V."/>
            <person name="Toshchakov S.V."/>
        </authorList>
    </citation>
    <scope>NUCLEOTIDE SEQUENCE [LARGE SCALE GENOMIC DNA]</scope>
    <source>
        <strain evidence="3">1910b</strain>
    </source>
</reference>